<dbReference type="InterPro" id="IPR018485">
    <property type="entry name" value="FGGY_C"/>
</dbReference>
<dbReference type="PANTHER" id="PTHR43095">
    <property type="entry name" value="SUGAR KINASE"/>
    <property type="match status" value="1"/>
</dbReference>
<dbReference type="Gene3D" id="3.30.420.40">
    <property type="match status" value="2"/>
</dbReference>
<gene>
    <name evidence="5" type="ORF">UFOPK1811_00265</name>
    <name evidence="6" type="ORF">UFOPK2360_00043</name>
    <name evidence="7" type="ORF">UFOPK2922_00043</name>
    <name evidence="8" type="ORF">UFOPK3306_00056</name>
</gene>
<evidence type="ECO:0000259" key="3">
    <source>
        <dbReference type="Pfam" id="PF00370"/>
    </source>
</evidence>
<evidence type="ECO:0000259" key="4">
    <source>
        <dbReference type="Pfam" id="PF02782"/>
    </source>
</evidence>
<name>A0A6J6G7B9_9ZZZZ</name>
<protein>
    <submittedName>
        <fullName evidence="5">Unannotated protein</fullName>
    </submittedName>
</protein>
<reference evidence="5" key="1">
    <citation type="submission" date="2020-05" db="EMBL/GenBank/DDBJ databases">
        <authorList>
            <person name="Chiriac C."/>
            <person name="Salcher M."/>
            <person name="Ghai R."/>
            <person name="Kavagutti S V."/>
        </authorList>
    </citation>
    <scope>NUCLEOTIDE SEQUENCE</scope>
</reference>
<proteinExistence type="predicted"/>
<dbReference type="EMBL" id="CAEZUJ010000006">
    <property type="protein sequence ID" value="CAB4592668.1"/>
    <property type="molecule type" value="Genomic_DNA"/>
</dbReference>
<dbReference type="InterPro" id="IPR043129">
    <property type="entry name" value="ATPase_NBD"/>
</dbReference>
<dbReference type="AlphaFoldDB" id="A0A6J6G7B9"/>
<dbReference type="EMBL" id="CAEZXH010000001">
    <property type="protein sequence ID" value="CAB4674072.1"/>
    <property type="molecule type" value="Genomic_DNA"/>
</dbReference>
<keyword evidence="2" id="KW-0418">Kinase</keyword>
<organism evidence="5">
    <name type="scientific">freshwater metagenome</name>
    <dbReference type="NCBI Taxonomy" id="449393"/>
    <lineage>
        <taxon>unclassified sequences</taxon>
        <taxon>metagenomes</taxon>
        <taxon>ecological metagenomes</taxon>
    </lineage>
</organism>
<sequence>MQIWLGVDLGTSALKATVINQDGLVLARTSAGYETHRPNENWVEQDPRDWLAALSKVLTELDIDLAEITGVGIVGQTPTLVVTDLLGNPLRPAMTWQDTRSQKEADLFAVEIPDVAKDFGLSLPWAPSGILPKVRWLKEHEPKILQKDSRLLQAKDFLLFHLTGQFSSDNWSSKGLIHATTLKPTQAWKSLGLPNELIPAIGKPWEVAGATSVGNKFLPAEIPVAIGWSDALAGMLALEVFSKPTAFVISGSSDIAGISCRKLSEGKHNLSTVPESCAPIPVIFGPTQSSGSAISWAADLFNSTPEELLSKSLESSNAHSEIFLPYLAGERAPIWRSDIRALFAGLSHQSKFGDIAHAVIFGVGFTARHIIDQAKSLSGELPSTVHLGGASHQSKLWRDIRSRILRSEVISFSESDSSSIGAAILAASAASGVAPEVLALKFSGEKLSFTATTENQNIANIEYTKYLEWVERAIH</sequence>
<dbReference type="Pfam" id="PF00370">
    <property type="entry name" value="FGGY_N"/>
    <property type="match status" value="1"/>
</dbReference>
<dbReference type="PIRSF" id="PIRSF000538">
    <property type="entry name" value="GlpK"/>
    <property type="match status" value="1"/>
</dbReference>
<accession>A0A6J6G7B9</accession>
<dbReference type="InterPro" id="IPR000577">
    <property type="entry name" value="Carb_kinase_FGGY"/>
</dbReference>
<feature type="domain" description="Carbohydrate kinase FGGY C-terminal" evidence="4">
    <location>
        <begin position="251"/>
        <end position="430"/>
    </location>
</feature>
<dbReference type="EMBL" id="CAEZZS010000001">
    <property type="protein sequence ID" value="CAB4766353.1"/>
    <property type="molecule type" value="Genomic_DNA"/>
</dbReference>
<dbReference type="GO" id="GO:0005975">
    <property type="term" value="P:carbohydrate metabolic process"/>
    <property type="evidence" value="ECO:0007669"/>
    <property type="project" value="InterPro"/>
</dbReference>
<evidence type="ECO:0000313" key="8">
    <source>
        <dbReference type="EMBL" id="CAB4855408.1"/>
    </source>
</evidence>
<evidence type="ECO:0000313" key="7">
    <source>
        <dbReference type="EMBL" id="CAB4766353.1"/>
    </source>
</evidence>
<evidence type="ECO:0000256" key="1">
    <source>
        <dbReference type="ARBA" id="ARBA00022679"/>
    </source>
</evidence>
<dbReference type="GO" id="GO:0016301">
    <property type="term" value="F:kinase activity"/>
    <property type="evidence" value="ECO:0007669"/>
    <property type="project" value="UniProtKB-KW"/>
</dbReference>
<dbReference type="Pfam" id="PF02782">
    <property type="entry name" value="FGGY_C"/>
    <property type="match status" value="1"/>
</dbReference>
<dbReference type="EMBL" id="CAFBLI010000002">
    <property type="protein sequence ID" value="CAB4855408.1"/>
    <property type="molecule type" value="Genomic_DNA"/>
</dbReference>
<evidence type="ECO:0000313" key="6">
    <source>
        <dbReference type="EMBL" id="CAB4674072.1"/>
    </source>
</evidence>
<evidence type="ECO:0000313" key="5">
    <source>
        <dbReference type="EMBL" id="CAB4592668.1"/>
    </source>
</evidence>
<dbReference type="SUPFAM" id="SSF53067">
    <property type="entry name" value="Actin-like ATPase domain"/>
    <property type="match status" value="2"/>
</dbReference>
<evidence type="ECO:0000256" key="2">
    <source>
        <dbReference type="ARBA" id="ARBA00022777"/>
    </source>
</evidence>
<feature type="domain" description="Carbohydrate kinase FGGY N-terminal" evidence="3">
    <location>
        <begin position="3"/>
        <end position="236"/>
    </location>
</feature>
<dbReference type="InterPro" id="IPR050406">
    <property type="entry name" value="FGGY_Carb_Kinase"/>
</dbReference>
<dbReference type="InterPro" id="IPR018484">
    <property type="entry name" value="FGGY_N"/>
</dbReference>
<keyword evidence="1" id="KW-0808">Transferase</keyword>